<evidence type="ECO:0000313" key="7">
    <source>
        <dbReference type="Proteomes" id="UP000285883"/>
    </source>
</evidence>
<keyword evidence="6" id="KW-1185">Reference proteome</keyword>
<gene>
    <name evidence="4" type="ORF">BBI17_001838</name>
    <name evidence="5" type="ORF">BBO99_00001936</name>
    <name evidence="2" type="ORF">JM16_003785</name>
    <name evidence="3" type="ORF">JM18_004690</name>
</gene>
<dbReference type="Proteomes" id="UP000792063">
    <property type="component" value="Unassembled WGS sequence"/>
</dbReference>
<dbReference type="Proteomes" id="UP000785171">
    <property type="component" value="Unassembled WGS sequence"/>
</dbReference>
<name>A0A3R7G5U0_9STRA</name>
<evidence type="ECO:0000256" key="1">
    <source>
        <dbReference type="SAM" id="MobiDB-lite"/>
    </source>
</evidence>
<feature type="region of interest" description="Disordered" evidence="1">
    <location>
        <begin position="1"/>
        <end position="31"/>
    </location>
</feature>
<dbReference type="Proteomes" id="UP000285883">
    <property type="component" value="Unassembled WGS sequence"/>
</dbReference>
<dbReference type="EMBL" id="JPWV03000122">
    <property type="protein sequence ID" value="KAG2524077.1"/>
    <property type="molecule type" value="Genomic_DNA"/>
</dbReference>
<evidence type="ECO:0000313" key="2">
    <source>
        <dbReference type="EMBL" id="KAG2524077.1"/>
    </source>
</evidence>
<dbReference type="Proteomes" id="UP000285624">
    <property type="component" value="Unassembled WGS sequence"/>
</dbReference>
<proteinExistence type="predicted"/>
<evidence type="ECO:0008006" key="8">
    <source>
        <dbReference type="Google" id="ProtNLM"/>
    </source>
</evidence>
<feature type="region of interest" description="Disordered" evidence="1">
    <location>
        <begin position="54"/>
        <end position="137"/>
    </location>
</feature>
<reference evidence="2" key="3">
    <citation type="submission" date="2020-06" db="EMBL/GenBank/DDBJ databases">
        <authorList>
            <person name="Studholme D.J."/>
        </authorList>
    </citation>
    <scope>NUCLEOTIDE SEQUENCE</scope>
    <source>
        <strain evidence="2">NZFS 2646</strain>
        <strain evidence="3">NZFS 3630</strain>
    </source>
</reference>
<evidence type="ECO:0000313" key="3">
    <source>
        <dbReference type="EMBL" id="KAG2525846.1"/>
    </source>
</evidence>
<dbReference type="AlphaFoldDB" id="A0A3R7G5U0"/>
<dbReference type="EMBL" id="MAYM02000563">
    <property type="protein sequence ID" value="RLN37519.1"/>
    <property type="molecule type" value="Genomic_DNA"/>
</dbReference>
<comment type="caution">
    <text evidence="4">The sequence shown here is derived from an EMBL/GenBank/DDBJ whole genome shotgun (WGS) entry which is preliminary data.</text>
</comment>
<feature type="compositionally biased region" description="Basic and acidic residues" evidence="1">
    <location>
        <begin position="77"/>
        <end position="100"/>
    </location>
</feature>
<organism evidence="4 7">
    <name type="scientific">Phytophthora kernoviae</name>
    <dbReference type="NCBI Taxonomy" id="325452"/>
    <lineage>
        <taxon>Eukaryota</taxon>
        <taxon>Sar</taxon>
        <taxon>Stramenopiles</taxon>
        <taxon>Oomycota</taxon>
        <taxon>Peronosporomycetes</taxon>
        <taxon>Peronosporales</taxon>
        <taxon>Peronosporaceae</taxon>
        <taxon>Phytophthora</taxon>
    </lineage>
</organism>
<evidence type="ECO:0000313" key="6">
    <source>
        <dbReference type="Proteomes" id="UP000285624"/>
    </source>
</evidence>
<evidence type="ECO:0000313" key="4">
    <source>
        <dbReference type="EMBL" id="RLN37519.1"/>
    </source>
</evidence>
<dbReference type="EMBL" id="MBDN02000030">
    <property type="protein sequence ID" value="RLN83629.1"/>
    <property type="molecule type" value="Genomic_DNA"/>
</dbReference>
<dbReference type="EMBL" id="JPWU03000115">
    <property type="protein sequence ID" value="KAG2525846.1"/>
    <property type="molecule type" value="Genomic_DNA"/>
</dbReference>
<accession>A0A3R7G5U0</accession>
<sequence length="137" mass="15707">MDDDQWREDGSFRGMTTGKAKAPGKGKGPQFTRVIPKFLQKYHQPPAIQAKFATLPKAGDDEEDELDEVQQAAIDDYLAKKQEKKDQKQQENEDKDDKTDKKKTKTGQNVVQMGKTIKEDATKRKKRKRSDRPTLNQ</sequence>
<protein>
    <recommendedName>
        <fullName evidence="8">DUF4604 domain-containing protein</fullName>
    </recommendedName>
</protein>
<evidence type="ECO:0000313" key="5">
    <source>
        <dbReference type="EMBL" id="RLN83629.1"/>
    </source>
</evidence>
<reference evidence="2" key="1">
    <citation type="journal article" date="2015" name="Genom Data">
        <title>Genome sequences of six Phytophthora species associated with forests in New Zealand.</title>
        <authorList>
            <person name="Studholme D.J."/>
            <person name="McDougal R.L."/>
            <person name="Sambles C."/>
            <person name="Hansen E."/>
            <person name="Hardy G."/>
            <person name="Grant M."/>
            <person name="Ganley R.J."/>
            <person name="Williams N.M."/>
        </authorList>
    </citation>
    <scope>NUCLEOTIDE SEQUENCE</scope>
    <source>
        <strain evidence="2">NZFS 2646</strain>
        <strain evidence="3">NZFS 3630</strain>
    </source>
</reference>
<reference evidence="6 7" key="2">
    <citation type="submission" date="2018-07" db="EMBL/GenBank/DDBJ databases">
        <title>Genome sequencing of oomycete isolates from Chile give support for New Zealand origin for Phytophthora kernoviae and make available the first Nothophytophthora sp. genome.</title>
        <authorList>
            <person name="Studholme D.J."/>
            <person name="Sanfuentes E."/>
            <person name="Panda P."/>
            <person name="Hill R."/>
            <person name="Sambles C."/>
            <person name="Grant M."/>
            <person name="Williams N.M."/>
            <person name="Mcdougal R.L."/>
        </authorList>
    </citation>
    <scope>NUCLEOTIDE SEQUENCE [LARGE SCALE GENOMIC DNA]</scope>
    <source>
        <strain evidence="4">Chile2</strain>
        <strain evidence="5">Chile4</strain>
    </source>
</reference>